<feature type="transmembrane region" description="Helical" evidence="5">
    <location>
        <begin position="36"/>
        <end position="64"/>
    </location>
</feature>
<dbReference type="Proteomes" id="UP000260793">
    <property type="component" value="Unassembled WGS sequence"/>
</dbReference>
<dbReference type="GO" id="GO:0005886">
    <property type="term" value="C:plasma membrane"/>
    <property type="evidence" value="ECO:0007669"/>
    <property type="project" value="TreeGrafter"/>
</dbReference>
<evidence type="ECO:0000256" key="3">
    <source>
        <dbReference type="ARBA" id="ARBA00022989"/>
    </source>
</evidence>
<dbReference type="PANTHER" id="PTHR33507:SF3">
    <property type="entry name" value="INNER MEMBRANE PROTEIN YBBJ"/>
    <property type="match status" value="1"/>
</dbReference>
<evidence type="ECO:0000259" key="6">
    <source>
        <dbReference type="Pfam" id="PF01957"/>
    </source>
</evidence>
<proteinExistence type="predicted"/>
<dbReference type="InterPro" id="IPR012340">
    <property type="entry name" value="NA-bd_OB-fold"/>
</dbReference>
<keyword evidence="3 5" id="KW-1133">Transmembrane helix</keyword>
<gene>
    <name evidence="8" type="ORF">DW116_06155</name>
    <name evidence="7" type="ORF">DXD17_04290</name>
</gene>
<evidence type="ECO:0000313" key="9">
    <source>
        <dbReference type="Proteomes" id="UP000260793"/>
    </source>
</evidence>
<evidence type="ECO:0000313" key="10">
    <source>
        <dbReference type="Proteomes" id="UP000285832"/>
    </source>
</evidence>
<feature type="domain" description="NfeD-like C-terminal" evidence="6">
    <location>
        <begin position="83"/>
        <end position="143"/>
    </location>
</feature>
<dbReference type="Proteomes" id="UP000285832">
    <property type="component" value="Unassembled WGS sequence"/>
</dbReference>
<dbReference type="SUPFAM" id="SSF141322">
    <property type="entry name" value="NfeD domain-like"/>
    <property type="match status" value="1"/>
</dbReference>
<evidence type="ECO:0000256" key="1">
    <source>
        <dbReference type="ARBA" id="ARBA00004141"/>
    </source>
</evidence>
<protein>
    <submittedName>
        <fullName evidence="7">NfeD family protein</fullName>
    </submittedName>
</protein>
<dbReference type="InterPro" id="IPR052165">
    <property type="entry name" value="Membrane_assoc_protease"/>
</dbReference>
<dbReference type="Gene3D" id="2.40.50.140">
    <property type="entry name" value="Nucleic acid-binding proteins"/>
    <property type="match status" value="1"/>
</dbReference>
<keyword evidence="2 5" id="KW-0812">Transmembrane</keyword>
<accession>A0A3E4LVI7</accession>
<sequence>MEKEVFLWLGLMILFLVVELATVGLTSIWLAGGALIALFVALAGATVAWQCIAFIVVSVLLLIFTRPFATRYINRHHEKTNCDELIGRTVRVTEQVDNYEQTGAAFANGLEWTARSEKDDQKIEAGSLATVTAISGVKLILRPVKEEKKSWD</sequence>
<organism evidence="7 9">
    <name type="scientific">[Ruminococcus] lactaris</name>
    <dbReference type="NCBI Taxonomy" id="46228"/>
    <lineage>
        <taxon>Bacteria</taxon>
        <taxon>Bacillati</taxon>
        <taxon>Bacillota</taxon>
        <taxon>Clostridia</taxon>
        <taxon>Lachnospirales</taxon>
        <taxon>Lachnospiraceae</taxon>
        <taxon>Mediterraneibacter</taxon>
    </lineage>
</organism>
<dbReference type="AlphaFoldDB" id="A0A3E4LVI7"/>
<reference evidence="9 10" key="1">
    <citation type="submission" date="2018-08" db="EMBL/GenBank/DDBJ databases">
        <title>A genome reference for cultivated species of the human gut microbiota.</title>
        <authorList>
            <person name="Zou Y."/>
            <person name="Xue W."/>
            <person name="Luo G."/>
        </authorList>
    </citation>
    <scope>NUCLEOTIDE SEQUENCE [LARGE SCALE GENOMIC DNA]</scope>
    <source>
        <strain evidence="8 10">AM09-9</strain>
        <strain evidence="7 9">TF11-7</strain>
    </source>
</reference>
<feature type="transmembrane region" description="Helical" evidence="5">
    <location>
        <begin position="7"/>
        <end position="30"/>
    </location>
</feature>
<dbReference type="PANTHER" id="PTHR33507">
    <property type="entry name" value="INNER MEMBRANE PROTEIN YBBJ"/>
    <property type="match status" value="1"/>
</dbReference>
<comment type="caution">
    <text evidence="7">The sequence shown here is derived from an EMBL/GenBank/DDBJ whole genome shotgun (WGS) entry which is preliminary data.</text>
</comment>
<dbReference type="EMBL" id="QRMI01000012">
    <property type="protein sequence ID" value="RHJ62088.1"/>
    <property type="molecule type" value="Genomic_DNA"/>
</dbReference>
<evidence type="ECO:0000313" key="7">
    <source>
        <dbReference type="EMBL" id="RGK41478.1"/>
    </source>
</evidence>
<dbReference type="Pfam" id="PF01957">
    <property type="entry name" value="NfeD"/>
    <property type="match status" value="1"/>
</dbReference>
<dbReference type="RefSeq" id="WP_117687831.1">
    <property type="nucleotide sequence ID" value="NZ_CAKMWK010000002.1"/>
</dbReference>
<comment type="subcellular location">
    <subcellularLocation>
        <location evidence="1">Membrane</location>
        <topology evidence="1">Multi-pass membrane protein</topology>
    </subcellularLocation>
</comment>
<dbReference type="EMBL" id="QSQN01000008">
    <property type="protein sequence ID" value="RGK41478.1"/>
    <property type="molecule type" value="Genomic_DNA"/>
</dbReference>
<evidence type="ECO:0000313" key="8">
    <source>
        <dbReference type="EMBL" id="RHJ62088.1"/>
    </source>
</evidence>
<dbReference type="InterPro" id="IPR002810">
    <property type="entry name" value="NfeD-like_C"/>
</dbReference>
<evidence type="ECO:0000256" key="2">
    <source>
        <dbReference type="ARBA" id="ARBA00022692"/>
    </source>
</evidence>
<keyword evidence="4 5" id="KW-0472">Membrane</keyword>
<evidence type="ECO:0000256" key="5">
    <source>
        <dbReference type="SAM" id="Phobius"/>
    </source>
</evidence>
<evidence type="ECO:0000256" key="4">
    <source>
        <dbReference type="ARBA" id="ARBA00023136"/>
    </source>
</evidence>
<name>A0A3E4LVI7_9FIRM</name>